<evidence type="ECO:0000256" key="7">
    <source>
        <dbReference type="SAM" id="Phobius"/>
    </source>
</evidence>
<keyword evidence="4" id="KW-0547">Nucleotide-binding</keyword>
<keyword evidence="5 9" id="KW-0418">Kinase</keyword>
<dbReference type="GO" id="GO:0000155">
    <property type="term" value="F:phosphorelay sensor kinase activity"/>
    <property type="evidence" value="ECO:0007669"/>
    <property type="project" value="InterPro"/>
</dbReference>
<dbReference type="PROSITE" id="PS50109">
    <property type="entry name" value="HIS_KIN"/>
    <property type="match status" value="1"/>
</dbReference>
<dbReference type="GO" id="GO:0005524">
    <property type="term" value="F:ATP binding"/>
    <property type="evidence" value="ECO:0007669"/>
    <property type="project" value="UniProtKB-KW"/>
</dbReference>
<dbReference type="STRING" id="1903181.BTN85_0504"/>
<name>A0A1Q6DUJ3_METT1</name>
<dbReference type="InterPro" id="IPR005467">
    <property type="entry name" value="His_kinase_dom"/>
</dbReference>
<feature type="transmembrane region" description="Helical" evidence="7">
    <location>
        <begin position="27"/>
        <end position="50"/>
    </location>
</feature>
<comment type="catalytic activity">
    <reaction evidence="1">
        <text>ATP + protein L-histidine = ADP + protein N-phospho-L-histidine.</text>
        <dbReference type="EC" id="2.7.13.3"/>
    </reaction>
</comment>
<dbReference type="InterPro" id="IPR003594">
    <property type="entry name" value="HATPase_dom"/>
</dbReference>
<keyword evidence="7" id="KW-0472">Membrane</keyword>
<comment type="caution">
    <text evidence="9">The sequence shown here is derived from an EMBL/GenBank/DDBJ whole genome shotgun (WGS) entry which is preliminary data.</text>
</comment>
<protein>
    <recommendedName>
        <fullName evidence="2">histidine kinase</fullName>
        <ecNumber evidence="2">2.7.13.3</ecNumber>
    </recommendedName>
</protein>
<evidence type="ECO:0000256" key="4">
    <source>
        <dbReference type="ARBA" id="ARBA00022741"/>
    </source>
</evidence>
<feature type="transmembrane region" description="Helical" evidence="7">
    <location>
        <begin position="88"/>
        <end position="105"/>
    </location>
</feature>
<dbReference type="InterPro" id="IPR050980">
    <property type="entry name" value="2C_sensor_his_kinase"/>
</dbReference>
<evidence type="ECO:0000259" key="8">
    <source>
        <dbReference type="PROSITE" id="PS50109"/>
    </source>
</evidence>
<feature type="transmembrane region" description="Helical" evidence="7">
    <location>
        <begin position="136"/>
        <end position="152"/>
    </location>
</feature>
<dbReference type="Gene3D" id="1.10.287.130">
    <property type="match status" value="1"/>
</dbReference>
<evidence type="ECO:0000256" key="6">
    <source>
        <dbReference type="ARBA" id="ARBA00022840"/>
    </source>
</evidence>
<proteinExistence type="predicted"/>
<keyword evidence="3" id="KW-0808">Transferase</keyword>
<keyword evidence="7" id="KW-1133">Transmembrane helix</keyword>
<feature type="domain" description="Histidine kinase" evidence="8">
    <location>
        <begin position="297"/>
        <end position="500"/>
    </location>
</feature>
<dbReference type="SUPFAM" id="SSF47384">
    <property type="entry name" value="Homodimeric domain of signal transducing histidine kinase"/>
    <property type="match status" value="1"/>
</dbReference>
<feature type="transmembrane region" description="Helical" evidence="7">
    <location>
        <begin position="62"/>
        <end position="81"/>
    </location>
</feature>
<dbReference type="EMBL" id="MSDW01000001">
    <property type="protein sequence ID" value="OKY78026.1"/>
    <property type="molecule type" value="Genomic_DNA"/>
</dbReference>
<dbReference type="InterPro" id="IPR036097">
    <property type="entry name" value="HisK_dim/P_sf"/>
</dbReference>
<sequence length="500" mass="57872">MNRDFVEPIFGSLRPNIGLLNGLDKVFVYRLFLFVGGFSYLFFGGLYIVYEIKDPMPIIQRILGSFFFLFPLLTSFFSSYLEKNIDDVIYFVTILAFTHLVYMAYISNYAFNYSLSIIIVLVIINLILGNNLRLKIINIYFYILITISVVITKTLLYSLFYLFVLLFLGLGSYLVSRFKSKIRRKYKKLFLDSPIGLVEASSEGQILRINQEMLDILKINFHEDPRECNIFQLLEINPKECDNGERVIEVNGDRIWIKFRINQLKTSPLNKNKYIISCLDISERKEAEKQQNFLHSILRHDLKNKIQILEGYHDLLMEKGLNEKTKNYLKKSEKVIEEITGLIKKVKTLKKATKKEETKAIEVGEIIGKSVKERKPQANEKNIEITQEKIDCKIKGGKLLKELFNNLIENAIKHSKCKKIKISSKTKNEKCIITIEDDGKGIPDKLKQKVFRRSFKHGETSETGLGLYIVREIARAYGGKVKVKDSKLGGARFDVYLKKA</sequence>
<dbReference type="Gene3D" id="3.30.450.20">
    <property type="entry name" value="PAS domain"/>
    <property type="match status" value="1"/>
</dbReference>
<keyword evidence="6" id="KW-0067">ATP-binding</keyword>
<dbReference type="InterPro" id="IPR035965">
    <property type="entry name" value="PAS-like_dom_sf"/>
</dbReference>
<keyword evidence="10" id="KW-1185">Reference proteome</keyword>
<dbReference type="Pfam" id="PF02518">
    <property type="entry name" value="HATPase_c"/>
    <property type="match status" value="1"/>
</dbReference>
<evidence type="ECO:0000313" key="10">
    <source>
        <dbReference type="Proteomes" id="UP000185744"/>
    </source>
</evidence>
<dbReference type="Proteomes" id="UP000185744">
    <property type="component" value="Unassembled WGS sequence"/>
</dbReference>
<dbReference type="SUPFAM" id="SSF55874">
    <property type="entry name" value="ATPase domain of HSP90 chaperone/DNA topoisomerase II/histidine kinase"/>
    <property type="match status" value="1"/>
</dbReference>
<evidence type="ECO:0000313" key="9">
    <source>
        <dbReference type="EMBL" id="OKY78026.1"/>
    </source>
</evidence>
<feature type="transmembrane region" description="Helical" evidence="7">
    <location>
        <begin position="158"/>
        <end position="178"/>
    </location>
</feature>
<dbReference type="InParanoid" id="A0A1Q6DUJ3"/>
<feature type="transmembrane region" description="Helical" evidence="7">
    <location>
        <begin position="111"/>
        <end position="129"/>
    </location>
</feature>
<dbReference type="CDD" id="cd00075">
    <property type="entry name" value="HATPase"/>
    <property type="match status" value="1"/>
</dbReference>
<dbReference type="Gene3D" id="3.30.565.10">
    <property type="entry name" value="Histidine kinase-like ATPase, C-terminal domain"/>
    <property type="match status" value="1"/>
</dbReference>
<dbReference type="InterPro" id="IPR036890">
    <property type="entry name" value="HATPase_C_sf"/>
</dbReference>
<keyword evidence="7" id="KW-0812">Transmembrane</keyword>
<evidence type="ECO:0000256" key="2">
    <source>
        <dbReference type="ARBA" id="ARBA00012438"/>
    </source>
</evidence>
<dbReference type="PANTHER" id="PTHR44936:SF10">
    <property type="entry name" value="SENSOR PROTEIN RSTB"/>
    <property type="match status" value="1"/>
</dbReference>
<dbReference type="InterPro" id="IPR004358">
    <property type="entry name" value="Sig_transdc_His_kin-like_C"/>
</dbReference>
<dbReference type="EC" id="2.7.13.3" evidence="2"/>
<gene>
    <name evidence="9" type="ORF">BTN85_0504</name>
</gene>
<evidence type="ECO:0000256" key="3">
    <source>
        <dbReference type="ARBA" id="ARBA00022679"/>
    </source>
</evidence>
<organism evidence="9 10">
    <name type="scientific">Methanohalarchaeum thermophilum</name>
    <dbReference type="NCBI Taxonomy" id="1903181"/>
    <lineage>
        <taxon>Archaea</taxon>
        <taxon>Methanobacteriati</taxon>
        <taxon>Methanobacteriota</taxon>
        <taxon>Methanonatronarchaeia</taxon>
        <taxon>Methanonatronarchaeales</taxon>
        <taxon>Methanonatronarchaeaceae</taxon>
        <taxon>Candidatus Methanohalarchaeum</taxon>
    </lineage>
</organism>
<dbReference type="PANTHER" id="PTHR44936">
    <property type="entry name" value="SENSOR PROTEIN CREC"/>
    <property type="match status" value="1"/>
</dbReference>
<accession>A0A1Q6DUJ3</accession>
<evidence type="ECO:0000256" key="1">
    <source>
        <dbReference type="ARBA" id="ARBA00000085"/>
    </source>
</evidence>
<dbReference type="PRINTS" id="PR00344">
    <property type="entry name" value="BCTRLSENSOR"/>
</dbReference>
<dbReference type="SUPFAM" id="SSF55785">
    <property type="entry name" value="PYP-like sensor domain (PAS domain)"/>
    <property type="match status" value="1"/>
</dbReference>
<reference evidence="9" key="1">
    <citation type="submission" date="2016-12" db="EMBL/GenBank/DDBJ databases">
        <title>Discovery of methanogenic haloarchaea.</title>
        <authorList>
            <person name="Sorokin D.Y."/>
            <person name="Makarova K.S."/>
            <person name="Abbas B."/>
            <person name="Ferrer M."/>
            <person name="Golyshin P.N."/>
        </authorList>
    </citation>
    <scope>NUCLEOTIDE SEQUENCE [LARGE SCALE GENOMIC DNA]</scope>
    <source>
        <strain evidence="9">HMET1</strain>
    </source>
</reference>
<evidence type="ECO:0000256" key="5">
    <source>
        <dbReference type="ARBA" id="ARBA00022777"/>
    </source>
</evidence>
<dbReference type="SMART" id="SM00387">
    <property type="entry name" value="HATPase_c"/>
    <property type="match status" value="1"/>
</dbReference>
<dbReference type="AlphaFoldDB" id="A0A1Q6DUJ3"/>